<name>A0A5P1FCH1_ASPOF</name>
<reference evidence="3" key="1">
    <citation type="journal article" date="2017" name="Nat. Commun.">
        <title>The asparagus genome sheds light on the origin and evolution of a young Y chromosome.</title>
        <authorList>
            <person name="Harkess A."/>
            <person name="Zhou J."/>
            <person name="Xu C."/>
            <person name="Bowers J.E."/>
            <person name="Van der Hulst R."/>
            <person name="Ayyampalayam S."/>
            <person name="Mercati F."/>
            <person name="Riccardi P."/>
            <person name="McKain M.R."/>
            <person name="Kakrana A."/>
            <person name="Tang H."/>
            <person name="Ray J."/>
            <person name="Groenendijk J."/>
            <person name="Arikit S."/>
            <person name="Mathioni S.M."/>
            <person name="Nakano M."/>
            <person name="Shan H."/>
            <person name="Telgmann-Rauber A."/>
            <person name="Kanno A."/>
            <person name="Yue Z."/>
            <person name="Chen H."/>
            <person name="Li W."/>
            <person name="Chen Y."/>
            <person name="Xu X."/>
            <person name="Zhang Y."/>
            <person name="Luo S."/>
            <person name="Chen H."/>
            <person name="Gao J."/>
            <person name="Mao Z."/>
            <person name="Pires J.C."/>
            <person name="Luo M."/>
            <person name="Kudrna D."/>
            <person name="Wing R.A."/>
            <person name="Meyers B.C."/>
            <person name="Yi K."/>
            <person name="Kong H."/>
            <person name="Lavrijsen P."/>
            <person name="Sunseri F."/>
            <person name="Falavigna A."/>
            <person name="Ye Y."/>
            <person name="Leebens-Mack J.H."/>
            <person name="Chen G."/>
        </authorList>
    </citation>
    <scope>NUCLEOTIDE SEQUENCE [LARGE SCALE GENOMIC DNA]</scope>
    <source>
        <strain evidence="3">cv. DH0086</strain>
    </source>
</reference>
<dbReference type="EMBL" id="CM007383">
    <property type="protein sequence ID" value="ONK76106.1"/>
    <property type="molecule type" value="Genomic_DNA"/>
</dbReference>
<organism evidence="2 3">
    <name type="scientific">Asparagus officinalis</name>
    <name type="common">Garden asparagus</name>
    <dbReference type="NCBI Taxonomy" id="4686"/>
    <lineage>
        <taxon>Eukaryota</taxon>
        <taxon>Viridiplantae</taxon>
        <taxon>Streptophyta</taxon>
        <taxon>Embryophyta</taxon>
        <taxon>Tracheophyta</taxon>
        <taxon>Spermatophyta</taxon>
        <taxon>Magnoliopsida</taxon>
        <taxon>Liliopsida</taxon>
        <taxon>Asparagales</taxon>
        <taxon>Asparagaceae</taxon>
        <taxon>Asparagoideae</taxon>
        <taxon>Asparagus</taxon>
    </lineage>
</organism>
<evidence type="ECO:0000256" key="1">
    <source>
        <dbReference type="SAM" id="MobiDB-lite"/>
    </source>
</evidence>
<accession>A0A5P1FCH1</accession>
<evidence type="ECO:0000313" key="3">
    <source>
        <dbReference type="Proteomes" id="UP000243459"/>
    </source>
</evidence>
<feature type="region of interest" description="Disordered" evidence="1">
    <location>
        <begin position="68"/>
        <end position="87"/>
    </location>
</feature>
<protein>
    <submittedName>
        <fullName evidence="2">Uncharacterized protein</fullName>
    </submittedName>
</protein>
<keyword evidence="3" id="KW-1185">Reference proteome</keyword>
<feature type="region of interest" description="Disordered" evidence="1">
    <location>
        <begin position="138"/>
        <end position="167"/>
    </location>
</feature>
<dbReference type="Proteomes" id="UP000243459">
    <property type="component" value="Chromosome 3"/>
</dbReference>
<proteinExistence type="predicted"/>
<dbReference type="AlphaFoldDB" id="A0A5P1FCH1"/>
<gene>
    <name evidence="2" type="ORF">A4U43_C03F23970</name>
</gene>
<sequence length="167" mass="18000">MHATLTNKYDSVKMGFFKHDGGFRQEGLYGVIIMGLHSGSVQVDATMNKVSVVPNIFGKHFADAKGQYHEKDARVPDDEPEPDTSSKATPMSILVVSVLTVSSAVTSIVKELEPSIIMVVSPALVPISTAERKLIVHESSEEDDDLPISPISEGVGRIIPPSSEPPF</sequence>
<evidence type="ECO:0000313" key="2">
    <source>
        <dbReference type="EMBL" id="ONK76106.1"/>
    </source>
</evidence>
<dbReference type="Gramene" id="ONK76106">
    <property type="protein sequence ID" value="ONK76106"/>
    <property type="gene ID" value="A4U43_C03F23970"/>
</dbReference>
<feature type="compositionally biased region" description="Basic and acidic residues" evidence="1">
    <location>
        <begin position="68"/>
        <end position="77"/>
    </location>
</feature>